<evidence type="ECO:0000313" key="2">
    <source>
        <dbReference type="EMBL" id="SMX26308.1"/>
    </source>
</evidence>
<dbReference type="RefSeq" id="WP_099242065.1">
    <property type="nucleotide sequence ID" value="NZ_FXXP01000001.1"/>
</dbReference>
<evidence type="ECO:0000313" key="3">
    <source>
        <dbReference type="Proteomes" id="UP000225972"/>
    </source>
</evidence>
<dbReference type="AlphaFoldDB" id="A0A238J6M1"/>
<dbReference type="OrthoDB" id="178184at2"/>
<sequence length="627" mass="69323">MKIRLFYPAFDPLYAASNDIDPKFRIQGMDLTLDTAILSGLVAENVALTDFDPETGALVAGPVIKPPARGNVRHKLAVPRSDLITAPKTVTAIQILCFGTVMRTISLLESSRVLGRKIVWGFPGKQLFVVPRAGYQANAFYHRASHSVQFLLVPDEGPPSGGQNGEQLGKFTALSPDIVAHETAHAVIDGIAPFLYEAATPQSLALHEAVADLTALFVSLRTQNFVTHILDKNNGALDEDAIGQIAEEIGSLSHPKSSSGTSKPHGLRNLSNSFALPDPETEAVPEGMLPMFSQEPHDLSEVLSGAMFRFLVQTFEAEQKRQTDRGVAAYSSSGYSLFRAVEMTTAIVYRALDYLPPGEISFADFARAMLAADKAFFPDSPAAASVRDRLVCELKRRNIKTGRQPKFQPDLSGEDLSLFAGEENDWRVYDFVNRYKGLFRIPDNTPFRVHPPMVAGRSVAVDASTDEIEQSQSKTARHQRLEEGDQEADELPQSQIMRELILKVSWTKTETIKVYGRERRYRFMFGTTVSFDLDKKLVILQLTTNSDGRPETEDTASQSGQRQARAMLINGWIDQDRLVDGTGDNSVSPTMQFRDGAYELQNMAQRLHVADGLDVEFPDWAKPEEEA</sequence>
<keyword evidence="3" id="KW-1185">Reference proteome</keyword>
<dbReference type="SUPFAM" id="SSF55486">
    <property type="entry name" value="Metalloproteases ('zincins'), catalytic domain"/>
    <property type="match status" value="1"/>
</dbReference>
<dbReference type="Proteomes" id="UP000225972">
    <property type="component" value="Unassembled WGS sequence"/>
</dbReference>
<proteinExistence type="predicted"/>
<organism evidence="2 3">
    <name type="scientific">Pelagimonas phthalicica</name>
    <dbReference type="NCBI Taxonomy" id="1037362"/>
    <lineage>
        <taxon>Bacteria</taxon>
        <taxon>Pseudomonadati</taxon>
        <taxon>Pseudomonadota</taxon>
        <taxon>Alphaproteobacteria</taxon>
        <taxon>Rhodobacterales</taxon>
        <taxon>Roseobacteraceae</taxon>
        <taxon>Pelagimonas</taxon>
    </lineage>
</organism>
<gene>
    <name evidence="2" type="ORF">TRP8649_00381</name>
</gene>
<name>A0A238J6M1_9RHOB</name>
<dbReference type="EMBL" id="FXXP01000001">
    <property type="protein sequence ID" value="SMX26308.1"/>
    <property type="molecule type" value="Genomic_DNA"/>
</dbReference>
<protein>
    <submittedName>
        <fullName evidence="2">Uncharacterized protein</fullName>
    </submittedName>
</protein>
<dbReference type="InterPro" id="IPR027268">
    <property type="entry name" value="Peptidase_M4/M1_CTD_sf"/>
</dbReference>
<dbReference type="Gene3D" id="1.10.390.10">
    <property type="entry name" value="Neutral Protease Domain 2"/>
    <property type="match status" value="1"/>
</dbReference>
<evidence type="ECO:0000256" key="1">
    <source>
        <dbReference type="SAM" id="MobiDB-lite"/>
    </source>
</evidence>
<reference evidence="3" key="1">
    <citation type="submission" date="2017-05" db="EMBL/GenBank/DDBJ databases">
        <authorList>
            <person name="Rodrigo-Torres L."/>
            <person name="Arahal R. D."/>
            <person name="Lucena T."/>
        </authorList>
    </citation>
    <scope>NUCLEOTIDE SEQUENCE [LARGE SCALE GENOMIC DNA]</scope>
    <source>
        <strain evidence="3">CECT 8649</strain>
    </source>
</reference>
<accession>A0A238J6M1</accession>
<feature type="region of interest" description="Disordered" evidence="1">
    <location>
        <begin position="463"/>
        <end position="490"/>
    </location>
</feature>